<dbReference type="KEGG" id="bvi:Bcep1808_1627"/>
<dbReference type="EMBL" id="CP000614">
    <property type="protein sequence ID" value="ABO54634.1"/>
    <property type="molecule type" value="Genomic_DNA"/>
</dbReference>
<protein>
    <submittedName>
        <fullName evidence="1">Uncharacterized protein</fullName>
    </submittedName>
</protein>
<proteinExistence type="predicted"/>
<gene>
    <name evidence="1" type="ordered locus">Bcep1808_1627</name>
</gene>
<dbReference type="Proteomes" id="UP000002287">
    <property type="component" value="Chromosome 1"/>
</dbReference>
<evidence type="ECO:0000313" key="2">
    <source>
        <dbReference type="Proteomes" id="UP000002287"/>
    </source>
</evidence>
<name>A4JED1_BURVG</name>
<accession>A4JED1</accession>
<organism evidence="1 2">
    <name type="scientific">Burkholderia vietnamiensis (strain G4 / LMG 22486)</name>
    <name type="common">Burkholderia cepacia (strain R1808)</name>
    <dbReference type="NCBI Taxonomy" id="269482"/>
    <lineage>
        <taxon>Bacteria</taxon>
        <taxon>Pseudomonadati</taxon>
        <taxon>Pseudomonadota</taxon>
        <taxon>Betaproteobacteria</taxon>
        <taxon>Burkholderiales</taxon>
        <taxon>Burkholderiaceae</taxon>
        <taxon>Burkholderia</taxon>
        <taxon>Burkholderia cepacia complex</taxon>
    </lineage>
</organism>
<dbReference type="HOGENOM" id="CLU_2286242_0_0_4"/>
<evidence type="ECO:0000313" key="1">
    <source>
        <dbReference type="EMBL" id="ABO54634.1"/>
    </source>
</evidence>
<sequence length="101" mass="11214">MLDWSTIVAAGSVVFVRVLVAGSQQHGCGDARYAAVDDEPQHQATRTATRRRLVPPNRMRCGFGGLGTMPTERLAAHCRQCATRYVERFDLRVSREGCARH</sequence>
<reference evidence="2" key="1">
    <citation type="submission" date="2007-03" db="EMBL/GenBank/DDBJ databases">
        <title>Complete sequence of chromosome 1 of Burkholderia vietnamiensis G4.</title>
        <authorList>
            <consortium name="US DOE Joint Genome Institute"/>
            <person name="Copeland A."/>
            <person name="Lucas S."/>
            <person name="Lapidus A."/>
            <person name="Barry K."/>
            <person name="Detter J.C."/>
            <person name="Glavina del Rio T."/>
            <person name="Hammon N."/>
            <person name="Israni S."/>
            <person name="Dalin E."/>
            <person name="Tice H."/>
            <person name="Pitluck S."/>
            <person name="Chain P."/>
            <person name="Malfatti S."/>
            <person name="Shin M."/>
            <person name="Vergez L."/>
            <person name="Schmutz J."/>
            <person name="Larimer F."/>
            <person name="Land M."/>
            <person name="Hauser L."/>
            <person name="Kyrpides N."/>
            <person name="Tiedje J."/>
            <person name="Richardson P."/>
        </authorList>
    </citation>
    <scope>NUCLEOTIDE SEQUENCE [LARGE SCALE GENOMIC DNA]</scope>
    <source>
        <strain evidence="2">G4 / LMG 22486</strain>
    </source>
</reference>
<dbReference type="AlphaFoldDB" id="A4JED1"/>